<sequence>MGQFFGSIYCWFEDFFGLELANYMWGLASPEQTTNLFIGIGLWMLGISFTMAAIFYYVVNHPQLNHWWGWFIFLLLNAVFNGIMGCQWVLTDYYAGKMYNVDPLTNQQVPLNIYESNCICFGISNMILSVLAFFIISCIIKWWSTNVSAAPFVK</sequence>
<protein>
    <recommendedName>
        <fullName evidence="4">Transmembrane protein</fullName>
    </recommendedName>
</protein>
<dbReference type="Proteomes" id="UP000501780">
    <property type="component" value="Chromosome"/>
</dbReference>
<keyword evidence="3" id="KW-1185">Reference proteome</keyword>
<organism evidence="2 3">
    <name type="scientific">Bacteroides faecium</name>
    <dbReference type="NCBI Taxonomy" id="2715212"/>
    <lineage>
        <taxon>Bacteria</taxon>
        <taxon>Pseudomonadati</taxon>
        <taxon>Bacteroidota</taxon>
        <taxon>Bacteroidia</taxon>
        <taxon>Bacteroidales</taxon>
        <taxon>Bacteroidaceae</taxon>
        <taxon>Bacteroides</taxon>
    </lineage>
</organism>
<dbReference type="KEGG" id="bfc:BacF7301_13265"/>
<dbReference type="AlphaFoldDB" id="A0A6H0KNU7"/>
<dbReference type="EMBL" id="CP050831">
    <property type="protein sequence ID" value="QIU95052.1"/>
    <property type="molecule type" value="Genomic_DNA"/>
</dbReference>
<evidence type="ECO:0000256" key="1">
    <source>
        <dbReference type="SAM" id="Phobius"/>
    </source>
</evidence>
<reference evidence="2 3" key="1">
    <citation type="submission" date="2020-03" db="EMBL/GenBank/DDBJ databases">
        <title>Genomic analysis of Bacteroides faecium CBA7301.</title>
        <authorList>
            <person name="Kim J."/>
            <person name="Roh S.W."/>
        </authorList>
    </citation>
    <scope>NUCLEOTIDE SEQUENCE [LARGE SCALE GENOMIC DNA]</scope>
    <source>
        <strain evidence="2 3">CBA7301</strain>
    </source>
</reference>
<evidence type="ECO:0000313" key="2">
    <source>
        <dbReference type="EMBL" id="QIU95052.1"/>
    </source>
</evidence>
<evidence type="ECO:0000313" key="3">
    <source>
        <dbReference type="Proteomes" id="UP000501780"/>
    </source>
</evidence>
<name>A0A6H0KNU7_9BACE</name>
<keyword evidence="1" id="KW-0472">Membrane</keyword>
<dbReference type="RefSeq" id="WP_167963502.1">
    <property type="nucleotide sequence ID" value="NZ_CP050831.1"/>
</dbReference>
<gene>
    <name evidence="2" type="ORF">BacF7301_13265</name>
</gene>
<keyword evidence="1" id="KW-0812">Transmembrane</keyword>
<feature type="transmembrane region" description="Helical" evidence="1">
    <location>
        <begin position="36"/>
        <end position="58"/>
    </location>
</feature>
<feature type="transmembrane region" description="Helical" evidence="1">
    <location>
        <begin position="70"/>
        <end position="90"/>
    </location>
</feature>
<accession>A0A6H0KNU7</accession>
<feature type="transmembrane region" description="Helical" evidence="1">
    <location>
        <begin position="118"/>
        <end position="143"/>
    </location>
</feature>
<proteinExistence type="predicted"/>
<evidence type="ECO:0008006" key="4">
    <source>
        <dbReference type="Google" id="ProtNLM"/>
    </source>
</evidence>
<keyword evidence="1" id="KW-1133">Transmembrane helix</keyword>